<organism evidence="2 3">
    <name type="scientific">Olivibacter ginsenosidimutans</name>
    <dbReference type="NCBI Taxonomy" id="1176537"/>
    <lineage>
        <taxon>Bacteria</taxon>
        <taxon>Pseudomonadati</taxon>
        <taxon>Bacteroidota</taxon>
        <taxon>Sphingobacteriia</taxon>
        <taxon>Sphingobacteriales</taxon>
        <taxon>Sphingobacteriaceae</taxon>
        <taxon>Olivibacter</taxon>
    </lineage>
</organism>
<accession>A0ABP9C905</accession>
<keyword evidence="1" id="KW-0812">Transmembrane</keyword>
<comment type="caution">
    <text evidence="2">The sequence shown here is derived from an EMBL/GenBank/DDBJ whole genome shotgun (WGS) entry which is preliminary data.</text>
</comment>
<evidence type="ECO:0008006" key="4">
    <source>
        <dbReference type="Google" id="ProtNLM"/>
    </source>
</evidence>
<feature type="transmembrane region" description="Helical" evidence="1">
    <location>
        <begin position="35"/>
        <end position="56"/>
    </location>
</feature>
<feature type="transmembrane region" description="Helical" evidence="1">
    <location>
        <begin position="90"/>
        <end position="115"/>
    </location>
</feature>
<dbReference type="RefSeq" id="WP_345234424.1">
    <property type="nucleotide sequence ID" value="NZ_BAABIQ010000043.1"/>
</dbReference>
<keyword evidence="1" id="KW-1133">Transmembrane helix</keyword>
<evidence type="ECO:0000313" key="3">
    <source>
        <dbReference type="Proteomes" id="UP001501411"/>
    </source>
</evidence>
<protein>
    <recommendedName>
        <fullName evidence="4">Glycerophosphoryl diester phosphodiesterase membrane domain-containing protein</fullName>
    </recommendedName>
</protein>
<feature type="transmembrane region" description="Helical" evidence="1">
    <location>
        <begin position="200"/>
        <end position="224"/>
    </location>
</feature>
<dbReference type="EMBL" id="BAABIQ010000043">
    <property type="protein sequence ID" value="GAA4805275.1"/>
    <property type="molecule type" value="Genomic_DNA"/>
</dbReference>
<sequence length="303" mass="34051">MNKINEEKIEFRKVRDFSETINDCFTFIKQNFKALLTPLIYICGFFILASIASNVLQQLKMVKFIGLVKTAGQDNTYASEFATYSFGVEYFLVILFTMLSVSAISLVINCFIKLYKENGNTAPRVEQVWELFKRHIVEFFIASILFGILVLLAIFFCLIPGVYLFPLTSIALPVMVFENKGMVTAFSRSSALIKDNWWRTFGLILVAIIITYCCAGILGIPSALMSLGAVFLQNSPKLTLVGSIFSSILSGLAQLFYILPAIVCALWYFSLSEEKEGGGLLERIDNFGNHDGPSTNEWPKEEY</sequence>
<proteinExistence type="predicted"/>
<feature type="transmembrane region" description="Helical" evidence="1">
    <location>
        <begin position="136"/>
        <end position="156"/>
    </location>
</feature>
<keyword evidence="3" id="KW-1185">Reference proteome</keyword>
<keyword evidence="1" id="KW-0472">Membrane</keyword>
<dbReference type="Proteomes" id="UP001501411">
    <property type="component" value="Unassembled WGS sequence"/>
</dbReference>
<reference evidence="3" key="1">
    <citation type="journal article" date="2019" name="Int. J. Syst. Evol. Microbiol.">
        <title>The Global Catalogue of Microorganisms (GCM) 10K type strain sequencing project: providing services to taxonomists for standard genome sequencing and annotation.</title>
        <authorList>
            <consortium name="The Broad Institute Genomics Platform"/>
            <consortium name="The Broad Institute Genome Sequencing Center for Infectious Disease"/>
            <person name="Wu L."/>
            <person name="Ma J."/>
        </authorList>
    </citation>
    <scope>NUCLEOTIDE SEQUENCE [LARGE SCALE GENOMIC DNA]</scope>
    <source>
        <strain evidence="3">JCM 18200</strain>
    </source>
</reference>
<evidence type="ECO:0000313" key="2">
    <source>
        <dbReference type="EMBL" id="GAA4805275.1"/>
    </source>
</evidence>
<name>A0ABP9C905_9SPHI</name>
<gene>
    <name evidence="2" type="ORF">GCM10023231_38060</name>
</gene>
<feature type="transmembrane region" description="Helical" evidence="1">
    <location>
        <begin position="244"/>
        <end position="269"/>
    </location>
</feature>
<evidence type="ECO:0000256" key="1">
    <source>
        <dbReference type="SAM" id="Phobius"/>
    </source>
</evidence>